<protein>
    <recommendedName>
        <fullName evidence="2">BHLH domain-containing protein</fullName>
    </recommendedName>
</protein>
<dbReference type="AlphaFoldDB" id="A0A8J4TDZ6"/>
<dbReference type="SUPFAM" id="SSF47459">
    <property type="entry name" value="HLH, helix-loop-helix DNA-binding domain"/>
    <property type="match status" value="1"/>
</dbReference>
<dbReference type="Proteomes" id="UP000748531">
    <property type="component" value="Unassembled WGS sequence"/>
</dbReference>
<feature type="domain" description="BHLH" evidence="2">
    <location>
        <begin position="53"/>
        <end position="110"/>
    </location>
</feature>
<organism evidence="3 4">
    <name type="scientific">Paragonimus heterotremus</name>
    <dbReference type="NCBI Taxonomy" id="100268"/>
    <lineage>
        <taxon>Eukaryota</taxon>
        <taxon>Metazoa</taxon>
        <taxon>Spiralia</taxon>
        <taxon>Lophotrochozoa</taxon>
        <taxon>Platyhelminthes</taxon>
        <taxon>Trematoda</taxon>
        <taxon>Digenea</taxon>
        <taxon>Plagiorchiida</taxon>
        <taxon>Troglotremata</taxon>
        <taxon>Troglotrematidae</taxon>
        <taxon>Paragonimus</taxon>
    </lineage>
</organism>
<evidence type="ECO:0000313" key="3">
    <source>
        <dbReference type="EMBL" id="KAF5404968.1"/>
    </source>
</evidence>
<evidence type="ECO:0000259" key="2">
    <source>
        <dbReference type="PROSITE" id="PS50888"/>
    </source>
</evidence>
<name>A0A8J4TDZ6_9TREM</name>
<feature type="compositionally biased region" description="Polar residues" evidence="1">
    <location>
        <begin position="172"/>
        <end position="182"/>
    </location>
</feature>
<evidence type="ECO:0000256" key="1">
    <source>
        <dbReference type="SAM" id="MobiDB-lite"/>
    </source>
</evidence>
<dbReference type="PROSITE" id="PS50888">
    <property type="entry name" value="BHLH"/>
    <property type="match status" value="1"/>
</dbReference>
<accession>A0A8J4TDZ6</accession>
<dbReference type="EMBL" id="LUCH01000505">
    <property type="protein sequence ID" value="KAF5404968.1"/>
    <property type="molecule type" value="Genomic_DNA"/>
</dbReference>
<dbReference type="InterPro" id="IPR011598">
    <property type="entry name" value="bHLH_dom"/>
</dbReference>
<feature type="compositionally biased region" description="Basic and acidic residues" evidence="1">
    <location>
        <begin position="162"/>
        <end position="171"/>
    </location>
</feature>
<dbReference type="Gene3D" id="4.10.280.10">
    <property type="entry name" value="Helix-loop-helix DNA-binding domain"/>
    <property type="match status" value="1"/>
</dbReference>
<keyword evidence="4" id="KW-1185">Reference proteome</keyword>
<proteinExistence type="predicted"/>
<reference evidence="3" key="1">
    <citation type="submission" date="2019-05" db="EMBL/GenBank/DDBJ databases">
        <title>Annotation for the trematode Paragonimus heterotremus.</title>
        <authorList>
            <person name="Choi Y.-J."/>
        </authorList>
    </citation>
    <scope>NUCLEOTIDE SEQUENCE</scope>
    <source>
        <strain evidence="3">LC</strain>
    </source>
</reference>
<sequence length="320" mass="36510">MIGRHSNMSFSGELMRSEADQQHGLYKAVHQIKPKSSKRGRKSAIPVEQREQVRRIKKQNMERRRRACISDKMNALHNLAMNLIGEDPAQYQKAEKADILNMCYAVFEHVVAIVKEQPDMLLRVQQLFDQFREKSTQEPVIMDEVLITSKLNENKRSNWSKDGADTKENHSQSHPTLPSNPLQDPFRSESDLQSYLPHPKDSVLHSYNPDQTTSVEYLPEKEHTFPSGDSGIYPWELSFEQRSSRILPAFETAFLSTPCAIRMPLKHRLSNNKPTIFRSSSHESPISDSPCAPVNLVAGVNSAPMATRLSSTVVWRPYLD</sequence>
<dbReference type="InterPro" id="IPR036638">
    <property type="entry name" value="HLH_DNA-bd_sf"/>
</dbReference>
<comment type="caution">
    <text evidence="3">The sequence shown here is derived from an EMBL/GenBank/DDBJ whole genome shotgun (WGS) entry which is preliminary data.</text>
</comment>
<dbReference type="OrthoDB" id="6264573at2759"/>
<dbReference type="GO" id="GO:0046983">
    <property type="term" value="F:protein dimerization activity"/>
    <property type="evidence" value="ECO:0007669"/>
    <property type="project" value="InterPro"/>
</dbReference>
<feature type="region of interest" description="Disordered" evidence="1">
    <location>
        <begin position="156"/>
        <end position="209"/>
    </location>
</feature>
<gene>
    <name evidence="3" type="ORF">PHET_01423</name>
</gene>
<evidence type="ECO:0000313" key="4">
    <source>
        <dbReference type="Proteomes" id="UP000748531"/>
    </source>
</evidence>
<dbReference type="Pfam" id="PF00010">
    <property type="entry name" value="HLH"/>
    <property type="match status" value="1"/>
</dbReference>